<protein>
    <submittedName>
        <fullName evidence="2">Polysaccharide deacetylase family protein</fullName>
    </submittedName>
</protein>
<dbReference type="Gene3D" id="3.20.20.370">
    <property type="entry name" value="Glycoside hydrolase/deacetylase"/>
    <property type="match status" value="1"/>
</dbReference>
<reference evidence="2 3" key="1">
    <citation type="submission" date="2022-11" db="EMBL/GenBank/DDBJ databases">
        <title>Study of microbial diversity in lake waters.</title>
        <authorList>
            <person name="Zhang J."/>
        </authorList>
    </citation>
    <scope>NUCLEOTIDE SEQUENCE [LARGE SCALE GENOMIC DNA]</scope>
    <source>
        <strain evidence="2 3">DT12</strain>
    </source>
</reference>
<dbReference type="Pfam" id="PF01522">
    <property type="entry name" value="Polysacc_deac_1"/>
    <property type="match status" value="1"/>
</dbReference>
<dbReference type="PANTHER" id="PTHR10587:SF125">
    <property type="entry name" value="POLYSACCHARIDE DEACETYLASE YHEN-RELATED"/>
    <property type="match status" value="1"/>
</dbReference>
<dbReference type="RefSeq" id="WP_267151073.1">
    <property type="nucleotide sequence ID" value="NZ_JAPMLT010000003.1"/>
</dbReference>
<dbReference type="EMBL" id="JAPMLT010000003">
    <property type="protein sequence ID" value="MCX7569823.1"/>
    <property type="molecule type" value="Genomic_DNA"/>
</dbReference>
<evidence type="ECO:0000313" key="3">
    <source>
        <dbReference type="Proteomes" id="UP001208017"/>
    </source>
</evidence>
<dbReference type="SUPFAM" id="SSF88713">
    <property type="entry name" value="Glycoside hydrolase/deacetylase"/>
    <property type="match status" value="1"/>
</dbReference>
<proteinExistence type="predicted"/>
<dbReference type="InterPro" id="IPR050248">
    <property type="entry name" value="Polysacc_deacetylase_ArnD"/>
</dbReference>
<dbReference type="InterPro" id="IPR002509">
    <property type="entry name" value="NODB_dom"/>
</dbReference>
<dbReference type="PANTHER" id="PTHR10587">
    <property type="entry name" value="GLYCOSYL TRANSFERASE-RELATED"/>
    <property type="match status" value="1"/>
</dbReference>
<dbReference type="PROSITE" id="PS51677">
    <property type="entry name" value="NODB"/>
    <property type="match status" value="1"/>
</dbReference>
<evidence type="ECO:0000259" key="1">
    <source>
        <dbReference type="PROSITE" id="PS51677"/>
    </source>
</evidence>
<dbReference type="Proteomes" id="UP001208017">
    <property type="component" value="Unassembled WGS sequence"/>
</dbReference>
<organism evidence="2 3">
    <name type="scientific">Tumebacillus lacus</name>
    <dbReference type="NCBI Taxonomy" id="2995335"/>
    <lineage>
        <taxon>Bacteria</taxon>
        <taxon>Bacillati</taxon>
        <taxon>Bacillota</taxon>
        <taxon>Bacilli</taxon>
        <taxon>Bacillales</taxon>
        <taxon>Alicyclobacillaceae</taxon>
        <taxon>Tumebacillus</taxon>
    </lineage>
</organism>
<keyword evidence="3" id="KW-1185">Reference proteome</keyword>
<name>A0ABT3WYR4_9BACL</name>
<gene>
    <name evidence="2" type="ORF">OS242_07585</name>
</gene>
<comment type="caution">
    <text evidence="2">The sequence shown here is derived from an EMBL/GenBank/DDBJ whole genome shotgun (WGS) entry which is preliminary data.</text>
</comment>
<evidence type="ECO:0000313" key="2">
    <source>
        <dbReference type="EMBL" id="MCX7569823.1"/>
    </source>
</evidence>
<accession>A0ABT3WYR4</accession>
<feature type="domain" description="NodB homology" evidence="1">
    <location>
        <begin position="47"/>
        <end position="228"/>
    </location>
</feature>
<dbReference type="InterPro" id="IPR011330">
    <property type="entry name" value="Glyco_hydro/deAcase_b/a-brl"/>
</dbReference>
<sequence>MKKKIGIAVPIAFLVLLAALYGLYELTASRTYQVMGELVPRVEIKQKAVALTFDDGPTDHVDEVIAALAEAEVKATFYLTGREIEQLPDAAKKLVAAGHELGNHSYSHRRMVFKSPSFLREEIERTDELIRAAGYQGEITFRPPNGKKLIALPWILSQEDRTTVMWDVEPDSDPDVAATSDGIVAHVAQQVQPGSIILLHPWYESRETSRAAIQGVVETLRSQGYEFKTMSELLELK</sequence>
<dbReference type="CDD" id="cd10956">
    <property type="entry name" value="CE4_BH1302_like"/>
    <property type="match status" value="1"/>
</dbReference>